<organism evidence="4 5">
    <name type="scientific">Reticulomyxa filosa</name>
    <dbReference type="NCBI Taxonomy" id="46433"/>
    <lineage>
        <taxon>Eukaryota</taxon>
        <taxon>Sar</taxon>
        <taxon>Rhizaria</taxon>
        <taxon>Retaria</taxon>
        <taxon>Foraminifera</taxon>
        <taxon>Monothalamids</taxon>
        <taxon>Reticulomyxidae</taxon>
        <taxon>Reticulomyxa</taxon>
    </lineage>
</organism>
<feature type="compositionally biased region" description="Low complexity" evidence="1">
    <location>
        <begin position="249"/>
        <end position="273"/>
    </location>
</feature>
<keyword evidence="2" id="KW-0472">Membrane</keyword>
<dbReference type="InterPro" id="IPR036859">
    <property type="entry name" value="CAP-Gly_dom_sf"/>
</dbReference>
<evidence type="ECO:0000259" key="3">
    <source>
        <dbReference type="PROSITE" id="PS50245"/>
    </source>
</evidence>
<dbReference type="SMART" id="SM01052">
    <property type="entry name" value="CAP_GLY"/>
    <property type="match status" value="1"/>
</dbReference>
<feature type="compositionally biased region" description="Polar residues" evidence="1">
    <location>
        <begin position="274"/>
        <end position="285"/>
    </location>
</feature>
<feature type="compositionally biased region" description="Polar residues" evidence="1">
    <location>
        <begin position="608"/>
        <end position="618"/>
    </location>
</feature>
<dbReference type="Pfam" id="PF01302">
    <property type="entry name" value="CAP_GLY"/>
    <property type="match status" value="1"/>
</dbReference>
<dbReference type="EMBL" id="ASPP01013581">
    <property type="protein sequence ID" value="ETO19518.1"/>
    <property type="molecule type" value="Genomic_DNA"/>
</dbReference>
<keyword evidence="2" id="KW-0812">Transmembrane</keyword>
<dbReference type="Gene3D" id="2.30.30.190">
    <property type="entry name" value="CAP Gly-rich-like domain"/>
    <property type="match status" value="1"/>
</dbReference>
<evidence type="ECO:0000256" key="1">
    <source>
        <dbReference type="SAM" id="MobiDB-lite"/>
    </source>
</evidence>
<gene>
    <name evidence="4" type="ORF">RFI_17712</name>
</gene>
<dbReference type="SUPFAM" id="SSF74924">
    <property type="entry name" value="Cap-Gly domain"/>
    <property type="match status" value="1"/>
</dbReference>
<feature type="region of interest" description="Disordered" evidence="1">
    <location>
        <begin position="179"/>
        <end position="214"/>
    </location>
</feature>
<dbReference type="OrthoDB" id="2130750at2759"/>
<evidence type="ECO:0000313" key="4">
    <source>
        <dbReference type="EMBL" id="ETO19518.1"/>
    </source>
</evidence>
<keyword evidence="2" id="KW-1133">Transmembrane helix</keyword>
<protein>
    <recommendedName>
        <fullName evidence="3">CAP-Gly domain-containing protein</fullName>
    </recommendedName>
</protein>
<evidence type="ECO:0000313" key="5">
    <source>
        <dbReference type="Proteomes" id="UP000023152"/>
    </source>
</evidence>
<feature type="region of interest" description="Disordered" evidence="1">
    <location>
        <begin position="233"/>
        <end position="326"/>
    </location>
</feature>
<comment type="caution">
    <text evidence="4">The sequence shown here is derived from an EMBL/GenBank/DDBJ whole genome shotgun (WGS) entry which is preliminary data.</text>
</comment>
<feature type="region of interest" description="Disordered" evidence="1">
    <location>
        <begin position="579"/>
        <end position="643"/>
    </location>
</feature>
<dbReference type="PROSITE" id="PS50245">
    <property type="entry name" value="CAP_GLY_2"/>
    <property type="match status" value="1"/>
</dbReference>
<proteinExistence type="predicted"/>
<feature type="domain" description="CAP-Gly" evidence="3">
    <location>
        <begin position="731"/>
        <end position="762"/>
    </location>
</feature>
<feature type="compositionally biased region" description="Basic and acidic residues" evidence="1">
    <location>
        <begin position="621"/>
        <end position="642"/>
    </location>
</feature>
<sequence length="822" mass="94494">MNVNVNPWNKSMDRMKPDYAVYPASIRVSINNDTFMARLSKPMWWIDGQFNRIPNKILSKNAMDIEIFSNYSDAPLVGILSFEVTLDPRYQGRHHYGNVRNSHHMPVFDAFAQPVRDAIAEGKVTASYLEDNVSYYNGPTPPWMVGPGGITYVPPAIHKLYNLQQQFADKQIETLVRQYNDNNNNNNNNNNDNNNQSSTDEKHKRKEEKREARVSKLVEQGIRQHQKSLIKAMQQLKKEKQGNDTSHFNVNPSPNANPDDPNSNNPSLNPTSNGMNQTMPPIAQTNEEDDEDVDVEDEEENNGEEEEEQEQKETGLEDDEAMQETDEFKPPKFRILLLWSVQPQAPPIPLQGMDTQMLRQKRLLLLFAMIFKKMGGGHEKKKLYVLSNMSVSTDVNPPNKFDVLLFEDDVDSEFHLDHSYFTQLEEAALIADIQQKLVEHELFEISATLGINRHNNQYQFVIDIDDSIGQWPFPPKRLNRLFAPPFLQQPSLRPMHPSLKPGMHMCTIFLRPISFSAYHNVNTQHTRHRDRPNHFHDSSSKQYYKIVSGWYCFCLSHFFMYISYICIYTCIYGMHSQTASGLGPSPRTRQRLSGPVEEKWRQSRSSKKLGSQTLSELVTQVDREKERRLSAKDNGAENDDNKAVPPVSMSLFQSTTHSATHMSVSSTPSPKAVKLRTCNFDCLCVFSKLFAYALFFFLFFFLLVSENVVLSGERKGQVKWVGDIDQNTIFGVRLVEPQGDSDGHYRGGRYFWSPPKCAAFVDRKEILQILDDEKLDYLDEEFEKDIHMKLLECAGNLQSVFAEMHFEMVFVFVVCNGLICDE</sequence>
<evidence type="ECO:0000256" key="2">
    <source>
        <dbReference type="SAM" id="Phobius"/>
    </source>
</evidence>
<keyword evidence="5" id="KW-1185">Reference proteome</keyword>
<reference evidence="4 5" key="1">
    <citation type="journal article" date="2013" name="Curr. Biol.">
        <title>The Genome of the Foraminiferan Reticulomyxa filosa.</title>
        <authorList>
            <person name="Glockner G."/>
            <person name="Hulsmann N."/>
            <person name="Schleicher M."/>
            <person name="Noegel A.A."/>
            <person name="Eichinger L."/>
            <person name="Gallinger C."/>
            <person name="Pawlowski J."/>
            <person name="Sierra R."/>
            <person name="Euteneuer U."/>
            <person name="Pillet L."/>
            <person name="Moustafa A."/>
            <person name="Platzer M."/>
            <person name="Groth M."/>
            <person name="Szafranski K."/>
            <person name="Schliwa M."/>
        </authorList>
    </citation>
    <scope>NUCLEOTIDE SEQUENCE [LARGE SCALE GENOMIC DNA]</scope>
</reference>
<dbReference type="Proteomes" id="UP000023152">
    <property type="component" value="Unassembled WGS sequence"/>
</dbReference>
<feature type="transmembrane region" description="Helical" evidence="2">
    <location>
        <begin position="689"/>
        <end position="710"/>
    </location>
</feature>
<name>X6N0T6_RETFI</name>
<dbReference type="AlphaFoldDB" id="X6N0T6"/>
<feature type="compositionally biased region" description="Low complexity" evidence="1">
    <location>
        <begin position="180"/>
        <end position="195"/>
    </location>
</feature>
<dbReference type="InterPro" id="IPR000938">
    <property type="entry name" value="CAP-Gly_domain"/>
</dbReference>
<accession>X6N0T6</accession>
<feature type="compositionally biased region" description="Acidic residues" evidence="1">
    <location>
        <begin position="286"/>
        <end position="325"/>
    </location>
</feature>